<dbReference type="EC" id="2.4.1.182" evidence="3 11"/>
<evidence type="ECO:0000256" key="5">
    <source>
        <dbReference type="ARBA" id="ARBA00022516"/>
    </source>
</evidence>
<keyword evidence="13" id="KW-1185">Reference proteome</keyword>
<dbReference type="HOGENOM" id="CLU_036577_0_1_5"/>
<accession>Q4FM57</accession>
<dbReference type="GO" id="GO:0008915">
    <property type="term" value="F:lipid-A-disaccharide synthase activity"/>
    <property type="evidence" value="ECO:0007669"/>
    <property type="project" value="UniProtKB-UniRule"/>
</dbReference>
<comment type="catalytic activity">
    <reaction evidence="10">
        <text>a lipid X + a UDP-2-N,3-O-bis[(3R)-3-hydroxyacyl]-alpha-D-glucosamine = a lipid A disaccharide + UDP + H(+)</text>
        <dbReference type="Rhea" id="RHEA:67828"/>
        <dbReference type="ChEBI" id="CHEBI:15378"/>
        <dbReference type="ChEBI" id="CHEBI:58223"/>
        <dbReference type="ChEBI" id="CHEBI:137748"/>
        <dbReference type="ChEBI" id="CHEBI:176338"/>
        <dbReference type="ChEBI" id="CHEBI:176343"/>
        <dbReference type="EC" id="2.4.1.182"/>
    </reaction>
</comment>
<dbReference type="STRING" id="335992.SAR11_0919"/>
<dbReference type="OrthoDB" id="9801642at2"/>
<dbReference type="CAZy" id="GT19">
    <property type="family name" value="Glycosyltransferase Family 19"/>
</dbReference>
<evidence type="ECO:0000256" key="3">
    <source>
        <dbReference type="ARBA" id="ARBA00012687"/>
    </source>
</evidence>
<keyword evidence="5" id="KW-0444">Lipid biosynthesis</keyword>
<comment type="similarity">
    <text evidence="2">Belongs to the LpxB family.</text>
</comment>
<keyword evidence="6" id="KW-0441">Lipid A biosynthesis</keyword>
<proteinExistence type="inferred from homology"/>
<evidence type="ECO:0000256" key="7">
    <source>
        <dbReference type="ARBA" id="ARBA00022676"/>
    </source>
</evidence>
<dbReference type="GeneID" id="66295412"/>
<evidence type="ECO:0000313" key="12">
    <source>
        <dbReference type="EMBL" id="AAZ21732.1"/>
    </source>
</evidence>
<dbReference type="InterPro" id="IPR003835">
    <property type="entry name" value="Glyco_trans_19"/>
</dbReference>
<evidence type="ECO:0000313" key="13">
    <source>
        <dbReference type="Proteomes" id="UP000002528"/>
    </source>
</evidence>
<name>Q4FM57_PELUB</name>
<dbReference type="EMBL" id="CP000084">
    <property type="protein sequence ID" value="AAZ21732.1"/>
    <property type="molecule type" value="Genomic_DNA"/>
</dbReference>
<keyword evidence="8 12" id="KW-0808">Transferase</keyword>
<gene>
    <name evidence="12" type="primary">lpxB</name>
    <name evidence="12" type="ordered locus">SAR11_0919</name>
</gene>
<evidence type="ECO:0000256" key="2">
    <source>
        <dbReference type="ARBA" id="ARBA00007868"/>
    </source>
</evidence>
<dbReference type="NCBIfam" id="TIGR00215">
    <property type="entry name" value="lpxB"/>
    <property type="match status" value="1"/>
</dbReference>
<dbReference type="Proteomes" id="UP000002528">
    <property type="component" value="Chromosome"/>
</dbReference>
<keyword evidence="9" id="KW-0443">Lipid metabolism</keyword>
<evidence type="ECO:0000256" key="1">
    <source>
        <dbReference type="ARBA" id="ARBA00002056"/>
    </source>
</evidence>
<evidence type="ECO:0000256" key="10">
    <source>
        <dbReference type="ARBA" id="ARBA00048975"/>
    </source>
</evidence>
<evidence type="ECO:0000256" key="11">
    <source>
        <dbReference type="NCBIfam" id="TIGR00215"/>
    </source>
</evidence>
<dbReference type="AlphaFoldDB" id="Q4FM57"/>
<protein>
    <recommendedName>
        <fullName evidence="4 11">Lipid-A-disaccharide synthase</fullName>
        <ecNumber evidence="3 11">2.4.1.182</ecNumber>
    </recommendedName>
</protein>
<organism evidence="12 13">
    <name type="scientific">Pelagibacter ubique (strain HTCC1062)</name>
    <dbReference type="NCBI Taxonomy" id="335992"/>
    <lineage>
        <taxon>Bacteria</taxon>
        <taxon>Pseudomonadati</taxon>
        <taxon>Pseudomonadota</taxon>
        <taxon>Alphaproteobacteria</taxon>
        <taxon>Candidatus Pelagibacterales</taxon>
        <taxon>Candidatus Pelagibacteraceae</taxon>
        <taxon>Candidatus Pelagibacter</taxon>
    </lineage>
</organism>
<dbReference type="GO" id="GO:0009245">
    <property type="term" value="P:lipid A biosynthetic process"/>
    <property type="evidence" value="ECO:0007669"/>
    <property type="project" value="UniProtKB-UniRule"/>
</dbReference>
<dbReference type="PANTHER" id="PTHR30372">
    <property type="entry name" value="LIPID-A-DISACCHARIDE SYNTHASE"/>
    <property type="match status" value="1"/>
</dbReference>
<reference evidence="12 13" key="1">
    <citation type="journal article" date="2005" name="Science">
        <title>Genome streamlining in a cosmopolitan oceanic bacterium.</title>
        <authorList>
            <person name="Giovannoni S.J."/>
            <person name="Tripp H.J."/>
            <person name="Givan S."/>
            <person name="Podar M."/>
            <person name="Vergin K.L."/>
            <person name="Baptista D."/>
            <person name="Bibbs L."/>
            <person name="Eads J."/>
            <person name="Richardson T.H."/>
            <person name="Noordewier M."/>
            <person name="Rappe M.S."/>
            <person name="Short J.M."/>
            <person name="Carrington J.C."/>
            <person name="Mathur E.J."/>
        </authorList>
    </citation>
    <scope>NUCLEOTIDE SEQUENCE [LARGE SCALE GENOMIC DNA]</scope>
    <source>
        <strain evidence="12 13">HTCC1062</strain>
    </source>
</reference>
<evidence type="ECO:0000256" key="6">
    <source>
        <dbReference type="ARBA" id="ARBA00022556"/>
    </source>
</evidence>
<evidence type="ECO:0000256" key="8">
    <source>
        <dbReference type="ARBA" id="ARBA00022679"/>
    </source>
</evidence>
<dbReference type="Pfam" id="PF02684">
    <property type="entry name" value="LpxB"/>
    <property type="match status" value="1"/>
</dbReference>
<comment type="function">
    <text evidence="1">Condensation of UDP-2,3-diacylglucosamine and 2,3-diacylglucosamine-1-phosphate to form lipid A disaccharide, a precursor of lipid A, a phosphorylated glycolipid that anchors the lipopolysaccharide to the outer membrane of the cell.</text>
</comment>
<evidence type="ECO:0000256" key="4">
    <source>
        <dbReference type="ARBA" id="ARBA00020902"/>
    </source>
</evidence>
<keyword evidence="7 12" id="KW-0328">Glycosyltransferase</keyword>
<dbReference type="eggNOG" id="COG0763">
    <property type="taxonomic scope" value="Bacteria"/>
</dbReference>
<dbReference type="RefSeq" id="WP_011282038.1">
    <property type="nucleotide sequence ID" value="NC_007205.1"/>
</dbReference>
<dbReference type="GO" id="GO:0016020">
    <property type="term" value="C:membrane"/>
    <property type="evidence" value="ECO:0007669"/>
    <property type="project" value="GOC"/>
</dbReference>
<dbReference type="KEGG" id="pub:SAR11_0919"/>
<sequence>MKKIFILTGEPSGDKLASTVISKLKMNNPNIEYLSVGGTHIKKLGIKSIFDLKEITYLGFTSVLFNIFKIRKKINKTVEEIIKFNPDILFSVDSPDFTLRVAEKVKNINHNIKIIHYVAPQVWVWRKNRVKKIKKFIDHILLLFNFEKKYFDEENIKNTFVGHPLIEKKDNVITSLDNLISKDKKIISLFPGSRKSETSVLLPILLNFIKLMNKKKLDHLFVFHATDENKEFIINKVKKTNLDNIDIISDEDIKNQVLSNSIFAVSKSGTISLQISSANIPSIIIYKLGFINFMIFKLLVNVRFANIINIINDKEVIPELLQKECNAEEIYKTVTYFLKNPELIEKQLVDCKKTLEGIKSKSSSSSEAALILNNYLVS</sequence>
<dbReference type="SUPFAM" id="SSF53756">
    <property type="entry name" value="UDP-Glycosyltransferase/glycogen phosphorylase"/>
    <property type="match status" value="1"/>
</dbReference>
<dbReference type="PANTHER" id="PTHR30372:SF4">
    <property type="entry name" value="LIPID-A-DISACCHARIDE SYNTHASE, MITOCHONDRIAL-RELATED"/>
    <property type="match status" value="1"/>
</dbReference>
<dbReference type="GO" id="GO:0005543">
    <property type="term" value="F:phospholipid binding"/>
    <property type="evidence" value="ECO:0007669"/>
    <property type="project" value="TreeGrafter"/>
</dbReference>
<evidence type="ECO:0000256" key="9">
    <source>
        <dbReference type="ARBA" id="ARBA00023098"/>
    </source>
</evidence>